<name>A0A645HG30_9ZZZZ</name>
<comment type="caution">
    <text evidence="1">The sequence shown here is derived from an EMBL/GenBank/DDBJ whole genome shotgun (WGS) entry which is preliminary data.</text>
</comment>
<reference evidence="1" key="1">
    <citation type="submission" date="2019-08" db="EMBL/GenBank/DDBJ databases">
        <authorList>
            <person name="Kucharzyk K."/>
            <person name="Murdoch R.W."/>
            <person name="Higgins S."/>
            <person name="Loffler F."/>
        </authorList>
    </citation>
    <scope>NUCLEOTIDE SEQUENCE</scope>
</reference>
<evidence type="ECO:0008006" key="2">
    <source>
        <dbReference type="Google" id="ProtNLM"/>
    </source>
</evidence>
<dbReference type="SUPFAM" id="SSF53756">
    <property type="entry name" value="UDP-Glycosyltransferase/glycogen phosphorylase"/>
    <property type="match status" value="1"/>
</dbReference>
<protein>
    <recommendedName>
        <fullName evidence="2">Glycosyl transferase family 1 domain-containing protein</fullName>
    </recommendedName>
</protein>
<sequence>MEISELIPQASKSSVGVVLTVPISNNYKYTVSNKIFEYVQARIPVILSDTPEHKYLNDKYRLGIIVESVSPKLIAEAINKFFMDKDFYIYYKNKLEEASKELCWEIEVKKLLRLYK</sequence>
<dbReference type="Gene3D" id="3.40.50.2000">
    <property type="entry name" value="Glycogen Phosphorylase B"/>
    <property type="match status" value="1"/>
</dbReference>
<dbReference type="AlphaFoldDB" id="A0A645HG30"/>
<organism evidence="1">
    <name type="scientific">bioreactor metagenome</name>
    <dbReference type="NCBI Taxonomy" id="1076179"/>
    <lineage>
        <taxon>unclassified sequences</taxon>
        <taxon>metagenomes</taxon>
        <taxon>ecological metagenomes</taxon>
    </lineage>
</organism>
<proteinExistence type="predicted"/>
<gene>
    <name evidence="1" type="ORF">SDC9_185517</name>
</gene>
<dbReference type="EMBL" id="VSSQ01092957">
    <property type="protein sequence ID" value="MPN37995.1"/>
    <property type="molecule type" value="Genomic_DNA"/>
</dbReference>
<evidence type="ECO:0000313" key="1">
    <source>
        <dbReference type="EMBL" id="MPN37995.1"/>
    </source>
</evidence>
<accession>A0A645HG30</accession>